<organism evidence="2 3">
    <name type="scientific">Aspergillus sclerotiicarbonarius (strain CBS 121057 / IBT 28362)</name>
    <dbReference type="NCBI Taxonomy" id="1448318"/>
    <lineage>
        <taxon>Eukaryota</taxon>
        <taxon>Fungi</taxon>
        <taxon>Dikarya</taxon>
        <taxon>Ascomycota</taxon>
        <taxon>Pezizomycotina</taxon>
        <taxon>Eurotiomycetes</taxon>
        <taxon>Eurotiomycetidae</taxon>
        <taxon>Eurotiales</taxon>
        <taxon>Aspergillaceae</taxon>
        <taxon>Aspergillus</taxon>
        <taxon>Aspergillus subgen. Circumdati</taxon>
    </lineage>
</organism>
<gene>
    <name evidence="2" type="ORF">BO78DRAFT_379280</name>
</gene>
<reference evidence="2 3" key="1">
    <citation type="submission" date="2018-02" db="EMBL/GenBank/DDBJ databases">
        <title>The genomes of Aspergillus section Nigri reveals drivers in fungal speciation.</title>
        <authorList>
            <consortium name="DOE Joint Genome Institute"/>
            <person name="Vesth T.C."/>
            <person name="Nybo J."/>
            <person name="Theobald S."/>
            <person name="Brandl J."/>
            <person name="Frisvad J.C."/>
            <person name="Nielsen K.F."/>
            <person name="Lyhne E.K."/>
            <person name="Kogle M.E."/>
            <person name="Kuo A."/>
            <person name="Riley R."/>
            <person name="Clum A."/>
            <person name="Nolan M."/>
            <person name="Lipzen A."/>
            <person name="Salamov A."/>
            <person name="Henrissat B."/>
            <person name="Wiebenga A."/>
            <person name="De vries R.P."/>
            <person name="Grigoriev I.V."/>
            <person name="Mortensen U.H."/>
            <person name="Andersen M.R."/>
            <person name="Baker S.E."/>
        </authorList>
    </citation>
    <scope>NUCLEOTIDE SEQUENCE [LARGE SCALE GENOMIC DNA]</scope>
    <source>
        <strain evidence="2 3">CBS 121057</strain>
    </source>
</reference>
<evidence type="ECO:0000313" key="3">
    <source>
        <dbReference type="Proteomes" id="UP000248423"/>
    </source>
</evidence>
<evidence type="ECO:0000313" key="2">
    <source>
        <dbReference type="EMBL" id="PYI01290.1"/>
    </source>
</evidence>
<dbReference type="Proteomes" id="UP000248423">
    <property type="component" value="Unassembled WGS sequence"/>
</dbReference>
<dbReference type="VEuPathDB" id="FungiDB:BO78DRAFT_379280"/>
<name>A0A319DV91_ASPSB</name>
<evidence type="ECO:0000256" key="1">
    <source>
        <dbReference type="SAM" id="MobiDB-lite"/>
    </source>
</evidence>
<dbReference type="OrthoDB" id="5425892at2759"/>
<protein>
    <submittedName>
        <fullName evidence="2">Uncharacterized protein</fullName>
    </submittedName>
</protein>
<feature type="region of interest" description="Disordered" evidence="1">
    <location>
        <begin position="1"/>
        <end position="52"/>
    </location>
</feature>
<dbReference type="EMBL" id="KZ826419">
    <property type="protein sequence ID" value="PYI01290.1"/>
    <property type="molecule type" value="Genomic_DNA"/>
</dbReference>
<keyword evidence="3" id="KW-1185">Reference proteome</keyword>
<accession>A0A319DV91</accession>
<sequence>MSTNTKDQVPLPSIPSTSTSEGILPTSPDQRNVHHPGCMEDPSSRILGKPFKPPVVRHYSWSEEDRKHALQARLLASEEGKERGFTEVEAHRVE</sequence>
<dbReference type="AlphaFoldDB" id="A0A319DV91"/>
<proteinExistence type="predicted"/>